<comment type="caution">
    <text evidence="3">The sequence shown here is derived from an EMBL/GenBank/DDBJ whole genome shotgun (WGS) entry which is preliminary data.</text>
</comment>
<organism evidence="3 4">
    <name type="scientific">Streptomyces lycii</name>
    <dbReference type="NCBI Taxonomy" id="2654337"/>
    <lineage>
        <taxon>Bacteria</taxon>
        <taxon>Bacillati</taxon>
        <taxon>Actinomycetota</taxon>
        <taxon>Actinomycetes</taxon>
        <taxon>Kitasatosporales</taxon>
        <taxon>Streptomycetaceae</taxon>
        <taxon>Streptomyces</taxon>
    </lineage>
</organism>
<keyword evidence="1" id="KW-1133">Transmembrane helix</keyword>
<feature type="chain" id="PRO_5045238865" description="Integral membrane protein" evidence="2">
    <location>
        <begin position="25"/>
        <end position="266"/>
    </location>
</feature>
<keyword evidence="4" id="KW-1185">Reference proteome</keyword>
<evidence type="ECO:0000256" key="2">
    <source>
        <dbReference type="SAM" id="SignalP"/>
    </source>
</evidence>
<feature type="transmembrane region" description="Helical" evidence="1">
    <location>
        <begin position="39"/>
        <end position="56"/>
    </location>
</feature>
<keyword evidence="1" id="KW-0472">Membrane</keyword>
<proteinExistence type="predicted"/>
<evidence type="ECO:0000256" key="1">
    <source>
        <dbReference type="SAM" id="Phobius"/>
    </source>
</evidence>
<dbReference type="Proteomes" id="UP000621266">
    <property type="component" value="Unassembled WGS sequence"/>
</dbReference>
<dbReference type="RefSeq" id="WP_156206396.1">
    <property type="nucleotide sequence ID" value="NZ_WHPN01000290.1"/>
</dbReference>
<sequence length="266" mass="26632">MTAAGSLTRLLRAALFAAVSVVLAAAGHAAMSGGDIPLPALLAAFGATGGLAWLAGGRRRGVRSIAGTLLLVQGTLHVIFTDGQGALRPGRPTPLRDTWAAMHAAGTPYAPHGAGAMPPAALEQLHSGASRAAPAAGHPSGGASAVLGELTGAAASHTGHATPAMLTAHLFAALCCALWLWQGEAAFFRLLRCLGALALVPLRRLLRTALAAASGGDATAEPVRPADGTPAVRLRGALLAHVLSRRGPPRAVTTRAGTPGTVLRFA</sequence>
<dbReference type="EMBL" id="WHPN01000290">
    <property type="protein sequence ID" value="KAF4408116.1"/>
    <property type="molecule type" value="Genomic_DNA"/>
</dbReference>
<evidence type="ECO:0000313" key="4">
    <source>
        <dbReference type="Proteomes" id="UP000621266"/>
    </source>
</evidence>
<evidence type="ECO:0000313" key="3">
    <source>
        <dbReference type="EMBL" id="KAF4408116.1"/>
    </source>
</evidence>
<accession>A0ABQ7FGI1</accession>
<feature type="signal peptide" evidence="2">
    <location>
        <begin position="1"/>
        <end position="24"/>
    </location>
</feature>
<name>A0ABQ7FGI1_9ACTN</name>
<gene>
    <name evidence="3" type="ORF">GCU69_15970</name>
</gene>
<protein>
    <recommendedName>
        <fullName evidence="5">Integral membrane protein</fullName>
    </recommendedName>
</protein>
<keyword evidence="2" id="KW-0732">Signal</keyword>
<keyword evidence="1" id="KW-0812">Transmembrane</keyword>
<reference evidence="3 4" key="1">
    <citation type="submission" date="2019-10" db="EMBL/GenBank/DDBJ databases">
        <title>Streptomyces tenebrisbrunneis sp.nov., an endogenous actinomycete isolated from of Lycium ruthenicum.</title>
        <authorList>
            <person name="Ma L."/>
        </authorList>
    </citation>
    <scope>NUCLEOTIDE SEQUENCE [LARGE SCALE GENOMIC DNA]</scope>
    <source>
        <strain evidence="3 4">TRM 66187</strain>
    </source>
</reference>
<evidence type="ECO:0008006" key="5">
    <source>
        <dbReference type="Google" id="ProtNLM"/>
    </source>
</evidence>